<protein>
    <recommendedName>
        <fullName evidence="3">Cyclopropane-fatty-acyl-phospholipid synthase</fullName>
    </recommendedName>
</protein>
<accession>A0ABM7PCJ0</accession>
<proteinExistence type="predicted"/>
<dbReference type="CDD" id="cd02440">
    <property type="entry name" value="AdoMet_MTases"/>
    <property type="match status" value="1"/>
</dbReference>
<dbReference type="SUPFAM" id="SSF53335">
    <property type="entry name" value="S-adenosyl-L-methionine-dependent methyltransferases"/>
    <property type="match status" value="1"/>
</dbReference>
<dbReference type="EMBL" id="AP024488">
    <property type="protein sequence ID" value="BCS94871.1"/>
    <property type="molecule type" value="Genomic_DNA"/>
</dbReference>
<evidence type="ECO:0000313" key="2">
    <source>
        <dbReference type="Proteomes" id="UP001320148"/>
    </source>
</evidence>
<evidence type="ECO:0008006" key="3">
    <source>
        <dbReference type="Google" id="ProtNLM"/>
    </source>
</evidence>
<dbReference type="InterPro" id="IPR050723">
    <property type="entry name" value="CFA/CMAS"/>
</dbReference>
<dbReference type="PANTHER" id="PTHR43667:SF2">
    <property type="entry name" value="FATTY ACID C-METHYL TRANSFERASE"/>
    <property type="match status" value="1"/>
</dbReference>
<keyword evidence="2" id="KW-1185">Reference proteome</keyword>
<sequence length="541" mass="61423">MAEVNNTFGEKHLYLLTQRVDGCIGFPVAYTAPKAFHVSPFNNMEGEYRFELSAPGKDLSIAIHLIREGDVVMVASLRGESMPLTTKNQVMTLVKSPMAPWRTVPRIYKEALRLFANKKLAYHDKPVPQSPMTIRHKGPTLFDRFCRKQVERVLNSIRDGRLVVTFPGGEKRGYGEEGATLQGDLVIADHRFFSRVVLGSDIGLGESFMEGMWHSECPAETIRILVRNMDMAEDSELPVARVVHGLGHFLDRARHNTFVGSRRNIRRHYDLSNEFFALFLDETMTYSSAIHGAPGESLEAAQKTKLQHLIEKARISKGDHVLEIGCGWGSFAVESAKRTGCRVTGITLSEAQYAYARERVKAEGLEDRINIQLCDYRRMTGLFDKIVSIEMLEAVGHKYLGTFFRQCDRLLAPGGIAVLQVITVPDQQYDGYRKHEDWIQRHVFPGGHLPSLTVLSRAMTRHSRFIVEHLENIGPHYAETLRAWRRRFEASAEKLPDLGFDEVFRRKWLFYLACCEAQFAERALANLQLVLTRPKNTDLVG</sequence>
<organism evidence="1 2">
    <name type="scientific">Desulfoluna limicola</name>
    <dbReference type="NCBI Taxonomy" id="2810562"/>
    <lineage>
        <taxon>Bacteria</taxon>
        <taxon>Pseudomonadati</taxon>
        <taxon>Thermodesulfobacteriota</taxon>
        <taxon>Desulfobacteria</taxon>
        <taxon>Desulfobacterales</taxon>
        <taxon>Desulfolunaceae</taxon>
        <taxon>Desulfoluna</taxon>
    </lineage>
</organism>
<evidence type="ECO:0000313" key="1">
    <source>
        <dbReference type="EMBL" id="BCS94871.1"/>
    </source>
</evidence>
<dbReference type="InterPro" id="IPR029063">
    <property type="entry name" value="SAM-dependent_MTases_sf"/>
</dbReference>
<name>A0ABM7PCJ0_9BACT</name>
<reference evidence="1 2" key="1">
    <citation type="submission" date="2021-02" db="EMBL/GenBank/DDBJ databases">
        <title>Complete genome of Desulfoluna sp. strain ASN36.</title>
        <authorList>
            <person name="Takahashi A."/>
            <person name="Kojima H."/>
            <person name="Fukui M."/>
        </authorList>
    </citation>
    <scope>NUCLEOTIDE SEQUENCE [LARGE SCALE GENOMIC DNA]</scope>
    <source>
        <strain evidence="1 2">ASN36</strain>
    </source>
</reference>
<dbReference type="Pfam" id="PF07103">
    <property type="entry name" value="DUF1365"/>
    <property type="match status" value="1"/>
</dbReference>
<dbReference type="Gene3D" id="3.40.50.150">
    <property type="entry name" value="Vaccinia Virus protein VP39"/>
    <property type="match status" value="1"/>
</dbReference>
<dbReference type="PANTHER" id="PTHR43667">
    <property type="entry name" value="CYCLOPROPANE-FATTY-ACYL-PHOSPHOLIPID SYNTHASE"/>
    <property type="match status" value="1"/>
</dbReference>
<dbReference type="Proteomes" id="UP001320148">
    <property type="component" value="Chromosome"/>
</dbReference>
<dbReference type="Pfam" id="PF02353">
    <property type="entry name" value="CMAS"/>
    <property type="match status" value="1"/>
</dbReference>
<gene>
    <name evidence="1" type="ORF">DSLASN_05030</name>
</gene>
<dbReference type="InterPro" id="IPR010775">
    <property type="entry name" value="DUF1365"/>
</dbReference>